<evidence type="ECO:0000313" key="2">
    <source>
        <dbReference type="Proteomes" id="UP001321520"/>
    </source>
</evidence>
<name>A0ABY9EAC7_9GAMM</name>
<gene>
    <name evidence="1" type="ORF">M8T91_10275</name>
</gene>
<evidence type="ECO:0000313" key="1">
    <source>
        <dbReference type="EMBL" id="WKD48320.1"/>
    </source>
</evidence>
<dbReference type="Proteomes" id="UP001321520">
    <property type="component" value="Chromosome"/>
</dbReference>
<dbReference type="EMBL" id="CP098023">
    <property type="protein sequence ID" value="WKD48320.1"/>
    <property type="molecule type" value="Genomic_DNA"/>
</dbReference>
<reference evidence="1 2" key="1">
    <citation type="submission" date="2022-05" db="EMBL/GenBank/DDBJ databases">
        <title>Microbulbifer sp. nov., isolated from sponge.</title>
        <authorList>
            <person name="Gao L."/>
        </authorList>
    </citation>
    <scope>NUCLEOTIDE SEQUENCE [LARGE SCALE GENOMIC DNA]</scope>
    <source>
        <strain evidence="1 2">MI-G</strain>
    </source>
</reference>
<proteinExistence type="predicted"/>
<dbReference type="RefSeq" id="WP_301414040.1">
    <property type="nucleotide sequence ID" value="NZ_CP098023.1"/>
</dbReference>
<protein>
    <submittedName>
        <fullName evidence="1">Uncharacterized protein</fullName>
    </submittedName>
</protein>
<accession>A0ABY9EAC7</accession>
<sequence length="87" mass="9888">MQPKTIIIDGEPIEISRQPSIHDCQPMYQIRLLNYLDYHGTYSAAVGCNLRAAITEGLELRRAVMKSTRLAKEFGNHESDRRGDIDV</sequence>
<keyword evidence="2" id="KW-1185">Reference proteome</keyword>
<organism evidence="1 2">
    <name type="scientific">Microbulbifer spongiae</name>
    <dbReference type="NCBI Taxonomy" id="2944933"/>
    <lineage>
        <taxon>Bacteria</taxon>
        <taxon>Pseudomonadati</taxon>
        <taxon>Pseudomonadota</taxon>
        <taxon>Gammaproteobacteria</taxon>
        <taxon>Cellvibrionales</taxon>
        <taxon>Microbulbiferaceae</taxon>
        <taxon>Microbulbifer</taxon>
    </lineage>
</organism>